<keyword evidence="1" id="KW-0547">Nucleotide-binding</keyword>
<comment type="cofactor">
    <cofactor evidence="1">
        <name>Mg(2+)</name>
        <dbReference type="ChEBI" id="CHEBI:18420"/>
    </cofactor>
</comment>
<keyword evidence="1" id="KW-0227">DNA damage</keyword>
<evidence type="ECO:0000256" key="1">
    <source>
        <dbReference type="RuleBase" id="RU363044"/>
    </source>
</evidence>
<evidence type="ECO:0000259" key="4">
    <source>
        <dbReference type="Pfam" id="PF21530"/>
    </source>
</evidence>
<dbReference type="Pfam" id="PF14214">
    <property type="entry name" value="Helitron_like_N"/>
    <property type="match status" value="1"/>
</dbReference>
<dbReference type="InterPro" id="IPR049163">
    <property type="entry name" value="Pif1-like_2B_dom"/>
</dbReference>
<dbReference type="InterPro" id="IPR025476">
    <property type="entry name" value="Helitron_helicase-like"/>
</dbReference>
<evidence type="ECO:0000313" key="6">
    <source>
        <dbReference type="Proteomes" id="UP000218209"/>
    </source>
</evidence>
<feature type="domain" description="DNA helicase Pif1-like DEAD-box helicase" evidence="2">
    <location>
        <begin position="895"/>
        <end position="1087"/>
    </location>
</feature>
<keyword evidence="1" id="KW-0233">DNA recombination</keyword>
<proteinExistence type="inferred from homology"/>
<evidence type="ECO:0000313" key="5">
    <source>
        <dbReference type="EMBL" id="OSX72567.1"/>
    </source>
</evidence>
<dbReference type="OrthoDB" id="2272314at2759"/>
<name>A0A1X6NVG2_PORUM</name>
<organism evidence="5 6">
    <name type="scientific">Porphyra umbilicalis</name>
    <name type="common">Purple laver</name>
    <name type="synonym">Red alga</name>
    <dbReference type="NCBI Taxonomy" id="2786"/>
    <lineage>
        <taxon>Eukaryota</taxon>
        <taxon>Rhodophyta</taxon>
        <taxon>Bangiophyceae</taxon>
        <taxon>Bangiales</taxon>
        <taxon>Bangiaceae</taxon>
        <taxon>Porphyra</taxon>
    </lineage>
</organism>
<dbReference type="GO" id="GO:0043139">
    <property type="term" value="F:5'-3' DNA helicase activity"/>
    <property type="evidence" value="ECO:0007669"/>
    <property type="project" value="UniProtKB-EC"/>
</dbReference>
<dbReference type="Pfam" id="PF05970">
    <property type="entry name" value="PIF1"/>
    <property type="match status" value="1"/>
</dbReference>
<keyword evidence="6" id="KW-1185">Reference proteome</keyword>
<protein>
    <recommendedName>
        <fullName evidence="1">ATP-dependent DNA helicase</fullName>
        <ecNumber evidence="1">5.6.2.3</ecNumber>
    </recommendedName>
</protein>
<dbReference type="Gene3D" id="3.40.50.300">
    <property type="entry name" value="P-loop containing nucleotide triphosphate hydrolases"/>
    <property type="match status" value="1"/>
</dbReference>
<reference evidence="5 6" key="1">
    <citation type="submission" date="2017-03" db="EMBL/GenBank/DDBJ databases">
        <title>WGS assembly of Porphyra umbilicalis.</title>
        <authorList>
            <person name="Brawley S.H."/>
            <person name="Blouin N.A."/>
            <person name="Ficko-Blean E."/>
            <person name="Wheeler G.L."/>
            <person name="Lohr M."/>
            <person name="Goodson H.V."/>
            <person name="Jenkins J.W."/>
            <person name="Blaby-Haas C.E."/>
            <person name="Helliwell K.E."/>
            <person name="Chan C."/>
            <person name="Marriage T."/>
            <person name="Bhattacharya D."/>
            <person name="Klein A.S."/>
            <person name="Badis Y."/>
            <person name="Brodie J."/>
            <person name="Cao Y."/>
            <person name="Collen J."/>
            <person name="Dittami S.M."/>
            <person name="Gachon C.M."/>
            <person name="Green B.R."/>
            <person name="Karpowicz S."/>
            <person name="Kim J.W."/>
            <person name="Kudahl U."/>
            <person name="Lin S."/>
            <person name="Michel G."/>
            <person name="Mittag M."/>
            <person name="Olson B.J."/>
            <person name="Pangilinan J."/>
            <person name="Peng Y."/>
            <person name="Qiu H."/>
            <person name="Shu S."/>
            <person name="Singer J.T."/>
            <person name="Smith A.G."/>
            <person name="Sprecher B.N."/>
            <person name="Wagner V."/>
            <person name="Wang W."/>
            <person name="Wang Z.-Y."/>
            <person name="Yan J."/>
            <person name="Yarish C."/>
            <person name="Zoeuner-Riek S."/>
            <person name="Zhuang Y."/>
            <person name="Zou Y."/>
            <person name="Lindquist E.A."/>
            <person name="Grimwood J."/>
            <person name="Barry K."/>
            <person name="Rokhsar D.S."/>
            <person name="Schmutz J."/>
            <person name="Stiller J.W."/>
            <person name="Grossman A.R."/>
            <person name="Prochnik S.E."/>
        </authorList>
    </citation>
    <scope>NUCLEOTIDE SEQUENCE [LARGE SCALE GENOMIC DNA]</scope>
    <source>
        <strain evidence="5">4086291</strain>
    </source>
</reference>
<dbReference type="EMBL" id="KV919052">
    <property type="protein sequence ID" value="OSX72567.1"/>
    <property type="molecule type" value="Genomic_DNA"/>
</dbReference>
<feature type="domain" description="DNA helicase Pif1-like 2B" evidence="4">
    <location>
        <begin position="1142"/>
        <end position="1187"/>
    </location>
</feature>
<dbReference type="PANTHER" id="PTHR10492:SF57">
    <property type="entry name" value="ATP-DEPENDENT DNA HELICASE"/>
    <property type="match status" value="1"/>
</dbReference>
<keyword evidence="1" id="KW-0234">DNA repair</keyword>
<evidence type="ECO:0000259" key="3">
    <source>
        <dbReference type="Pfam" id="PF14214"/>
    </source>
</evidence>
<feature type="domain" description="Helitron helicase-like" evidence="3">
    <location>
        <begin position="267"/>
        <end position="430"/>
    </location>
</feature>
<dbReference type="GO" id="GO:0016887">
    <property type="term" value="F:ATP hydrolysis activity"/>
    <property type="evidence" value="ECO:0007669"/>
    <property type="project" value="RHEA"/>
</dbReference>
<comment type="catalytic activity">
    <reaction evidence="1">
        <text>ATP + H2O = ADP + phosphate + H(+)</text>
        <dbReference type="Rhea" id="RHEA:13065"/>
        <dbReference type="ChEBI" id="CHEBI:15377"/>
        <dbReference type="ChEBI" id="CHEBI:15378"/>
        <dbReference type="ChEBI" id="CHEBI:30616"/>
        <dbReference type="ChEBI" id="CHEBI:43474"/>
        <dbReference type="ChEBI" id="CHEBI:456216"/>
        <dbReference type="EC" id="5.6.2.3"/>
    </reaction>
</comment>
<evidence type="ECO:0000259" key="2">
    <source>
        <dbReference type="Pfam" id="PF05970"/>
    </source>
</evidence>
<dbReference type="GO" id="GO:0006281">
    <property type="term" value="P:DNA repair"/>
    <property type="evidence" value="ECO:0007669"/>
    <property type="project" value="UniProtKB-KW"/>
</dbReference>
<dbReference type="Pfam" id="PF21530">
    <property type="entry name" value="Pif1_2B_dom"/>
    <property type="match status" value="1"/>
</dbReference>
<dbReference type="GO" id="GO:0000723">
    <property type="term" value="P:telomere maintenance"/>
    <property type="evidence" value="ECO:0007669"/>
    <property type="project" value="InterPro"/>
</dbReference>
<dbReference type="PANTHER" id="PTHR10492">
    <property type="match status" value="1"/>
</dbReference>
<dbReference type="InterPro" id="IPR010285">
    <property type="entry name" value="DNA_helicase_pif1-like_DEAD"/>
</dbReference>
<dbReference type="SUPFAM" id="SSF52540">
    <property type="entry name" value="P-loop containing nucleoside triphosphate hydrolases"/>
    <property type="match status" value="2"/>
</dbReference>
<dbReference type="Proteomes" id="UP000218209">
    <property type="component" value="Unassembled WGS sequence"/>
</dbReference>
<sequence length="1317" mass="145289">MDNACPSWNALQWREERTPRFTNALFKFGTCCQNGQVQLPVVPDPPEPLKNFLKAEWPQGRCVVEHLQSLNNALALTAVQSKPPPLLPGGSAFQPSVRLNGRLTHVIGSSIPGVGQQAFFLQAQRTASGRGVCCVDTRRRGRCGPQWVTAQGRVFAVLRVVIDAEVRPEDAHVLVYDAPEGRGVDKEAGILPLSALEVSPEHAEEGRVPTQRDVSLALVLQNISAIHTSYGTATDPFLLPHGTDSWHIAIPRQSQGPRQRAVIAHEYLSYRLLMRFENFNALPCCGRHFGQWVLDCYIRVEHLTLTWMPFNKAKLRYSEWSRLVDAVVSGEAPAERIGRGVYLPDSFSGSPRYAMTMYKELGAPTFFITKTCRPKWDDIKVELLAGQDSKDRPDLINRVFELKNREMQSLVTFEDVMGREFQTRGLPHVHDIIFSHKDDAPRSAQEYDRWISAQIPPETAPALRKLVLKTNIHGPCGTQNPTSPCVKDGKCSKFYPRTFVSSTTDGDGSYFEYRGRSPEFRGKTATVTRAGPSFTVDNSWVVPYTPQLTLQLGCHVNVGIVSGVIALKYLFKYVTKGPNSAMMAPVAPQLAPAAEIWGFQDARVVSTSEALARALGHPIHKRKPSVLRLALHLENQQPVLFKKGSQAAAISAGPKASTLTVFFALLSAVPDGLSPAKRELFFSDMPQYFTWVQSQRKWKRRADVVHAGCVSKRLGRLNTVHTSLGDVFYLRLRLKRMEGLQSFLELRTYQNIIRDLFAALAAHGPPMDGPSLFETYFKAMSEDVEHRSEARDAAGLDLAAQNNDERRHEMQIIEGRLLDAAVTLAGQGVLLSASTQGADGNPVVLLCEPAPAELNKHVPSDAVEGRKGSSFERLLGHELAVSNAIRGAIDGGGIGRKIFLMAPGGCGKTYLAPMLLSYCRRQGHAALAVASSEVAANLMPLGRTAHTRFEIPIDTGANSSCGFAARSDTYRLLQRIRLIVWAEATMAHRHTFEAVKRSIKYTIGDEAAGRITWLLCGAFVQIPPVVRRGSDHQIVRASIRKSSMWPDFTVIELSTNMQVQWCLEAENVKESRVLESWAERLLADGRGTLSACMVLTPRNEDVKLINHQALELFPGEGVQSVGVNQLVDAEEDGEWGEVATTEFIDSVDHASIPDQDLQLKQGMVVMLLRNLAAQSGDCNGTQYIVTRIGSHNLGARRVSDWTEIIIINLFLTPADIGIPFAIKRFQFPVRAAFAATINKAQGSTLERHGIWLHDSVFGHEQLYVALSRVGEPRKVVVGALSAAYDSLGRIVTNNVVYLQSFNNTVVLCAWAGVGSVH</sequence>
<dbReference type="InterPro" id="IPR027417">
    <property type="entry name" value="P-loop_NTPase"/>
</dbReference>
<comment type="similarity">
    <text evidence="1">Belongs to the helicase family.</text>
</comment>
<gene>
    <name evidence="5" type="ORF">BU14_0423s0003</name>
</gene>
<accession>A0A1X6NVG2</accession>
<dbReference type="GO" id="GO:0006310">
    <property type="term" value="P:DNA recombination"/>
    <property type="evidence" value="ECO:0007669"/>
    <property type="project" value="UniProtKB-KW"/>
</dbReference>
<dbReference type="EC" id="5.6.2.3" evidence="1"/>
<keyword evidence="1" id="KW-0347">Helicase</keyword>
<dbReference type="GO" id="GO:0005524">
    <property type="term" value="F:ATP binding"/>
    <property type="evidence" value="ECO:0007669"/>
    <property type="project" value="UniProtKB-KW"/>
</dbReference>
<keyword evidence="1" id="KW-0378">Hydrolase</keyword>
<keyword evidence="1" id="KW-0067">ATP-binding</keyword>
<dbReference type="CDD" id="cd18809">
    <property type="entry name" value="SF1_C_RecD"/>
    <property type="match status" value="1"/>
</dbReference>